<dbReference type="EMBL" id="FNHB01000002">
    <property type="protein sequence ID" value="SDM16769.1"/>
    <property type="molecule type" value="Genomic_DNA"/>
</dbReference>
<evidence type="ECO:0000313" key="2">
    <source>
        <dbReference type="Proteomes" id="UP000214880"/>
    </source>
</evidence>
<dbReference type="RefSeq" id="WP_173812819.1">
    <property type="nucleotide sequence ID" value="NZ_FNHB01000002.1"/>
</dbReference>
<accession>A0A1G9R0J2</accession>
<keyword evidence="2" id="KW-1185">Reference proteome</keyword>
<sequence>MENFVLAAIVLAAAAYLGWLIWGTIFKDKGCQCSSGDCCGKGKDHGGSKEEEKQDS</sequence>
<gene>
    <name evidence="1" type="ORF">SAMN04488502_102376</name>
</gene>
<evidence type="ECO:0000313" key="1">
    <source>
        <dbReference type="EMBL" id="SDM16769.1"/>
    </source>
</evidence>
<dbReference type="Proteomes" id="UP000214880">
    <property type="component" value="Unassembled WGS sequence"/>
</dbReference>
<dbReference type="STRING" id="146817.SAMN04488502_102376"/>
<dbReference type="AlphaFoldDB" id="A0A1G9R0J2"/>
<name>A0A1G9R0J2_9FIRM</name>
<reference evidence="1 2" key="1">
    <citation type="submission" date="2016-10" db="EMBL/GenBank/DDBJ databases">
        <authorList>
            <person name="de Groot N.N."/>
        </authorList>
    </citation>
    <scope>NUCLEOTIDE SEQUENCE [LARGE SCALE GENOMIC DNA]</scope>
    <source>
        <strain evidence="1 2">DSM 1736</strain>
    </source>
</reference>
<protein>
    <submittedName>
        <fullName evidence="1">Uncharacterized protein</fullName>
    </submittedName>
</protein>
<organism evidence="1 2">
    <name type="scientific">Dendrosporobacter quercicolus</name>
    <dbReference type="NCBI Taxonomy" id="146817"/>
    <lineage>
        <taxon>Bacteria</taxon>
        <taxon>Bacillati</taxon>
        <taxon>Bacillota</taxon>
        <taxon>Negativicutes</taxon>
        <taxon>Selenomonadales</taxon>
        <taxon>Sporomusaceae</taxon>
        <taxon>Dendrosporobacter</taxon>
    </lineage>
</organism>
<proteinExistence type="predicted"/>